<organism evidence="3 4">
    <name type="scientific">Peribacillus frigoritolerans</name>
    <dbReference type="NCBI Taxonomy" id="450367"/>
    <lineage>
        <taxon>Bacteria</taxon>
        <taxon>Bacillati</taxon>
        <taxon>Bacillota</taxon>
        <taxon>Bacilli</taxon>
        <taxon>Bacillales</taxon>
        <taxon>Bacillaceae</taxon>
        <taxon>Peribacillus</taxon>
    </lineage>
</organism>
<evidence type="ECO:0000256" key="1">
    <source>
        <dbReference type="SAM" id="Phobius"/>
    </source>
</evidence>
<accession>A0AAJ1QLT2</accession>
<dbReference type="Proteomes" id="UP001238973">
    <property type="component" value="Unassembled WGS sequence"/>
</dbReference>
<proteinExistence type="predicted"/>
<dbReference type="AlphaFoldDB" id="A0AAJ1QLT2"/>
<feature type="transmembrane region" description="Helical" evidence="1">
    <location>
        <begin position="7"/>
        <end position="26"/>
    </location>
</feature>
<gene>
    <name evidence="3" type="ORF">QUF85_11265</name>
</gene>
<feature type="domain" description="DUF4367" evidence="2">
    <location>
        <begin position="98"/>
        <end position="149"/>
    </location>
</feature>
<dbReference type="EMBL" id="JAUCFI010000003">
    <property type="protein sequence ID" value="MDM5283884.1"/>
    <property type="molecule type" value="Genomic_DNA"/>
</dbReference>
<name>A0AAJ1QLT2_9BACI</name>
<comment type="caution">
    <text evidence="3">The sequence shown here is derived from an EMBL/GenBank/DDBJ whole genome shotgun (WGS) entry which is preliminary data.</text>
</comment>
<sequence>MKKLWKYLLLGVGVLLIWFFFYTDLIKYPVSLTDMMVGIKAEPNHIPIDYEESYATIRSCGKRCDNLNIIYKGSNERLVVIATNYVSWADDPKWDKNTNIPGTNYYYQNNDGKQLLFWKDEKEELELGLEYTGEKSLPKEELIKIAKSIKAEGKQLD</sequence>
<evidence type="ECO:0000259" key="2">
    <source>
        <dbReference type="Pfam" id="PF14285"/>
    </source>
</evidence>
<dbReference type="Pfam" id="PF14285">
    <property type="entry name" value="DUF4367"/>
    <property type="match status" value="1"/>
</dbReference>
<reference evidence="3" key="1">
    <citation type="submission" date="2023-06" db="EMBL/GenBank/DDBJ databases">
        <title>Comparative genomics of Bacillaceae isolates and their secondary metabolite potential.</title>
        <authorList>
            <person name="Song L."/>
            <person name="Nielsen L.J."/>
            <person name="Mohite O."/>
            <person name="Xu X."/>
            <person name="Weber T."/>
            <person name="Kovacs A.T."/>
        </authorList>
    </citation>
    <scope>NUCLEOTIDE SEQUENCE</scope>
    <source>
        <strain evidence="3">G1S1</strain>
    </source>
</reference>
<keyword evidence="1" id="KW-0472">Membrane</keyword>
<keyword evidence="1" id="KW-1133">Transmembrane helix</keyword>
<evidence type="ECO:0000313" key="4">
    <source>
        <dbReference type="Proteomes" id="UP001238973"/>
    </source>
</evidence>
<evidence type="ECO:0000313" key="3">
    <source>
        <dbReference type="EMBL" id="MDM5283884.1"/>
    </source>
</evidence>
<dbReference type="RefSeq" id="WP_289349635.1">
    <property type="nucleotide sequence ID" value="NZ_JAUCFI010000003.1"/>
</dbReference>
<keyword evidence="1" id="KW-0812">Transmembrane</keyword>
<protein>
    <submittedName>
        <fullName evidence="3">DUF4367 domain-containing protein</fullName>
    </submittedName>
</protein>
<dbReference type="InterPro" id="IPR025377">
    <property type="entry name" value="DUF4367"/>
</dbReference>